<dbReference type="Gene3D" id="1.10.1410.10">
    <property type="match status" value="1"/>
</dbReference>
<keyword evidence="3" id="KW-1185">Reference proteome</keyword>
<feature type="region of interest" description="Disordered" evidence="1">
    <location>
        <begin position="79"/>
        <end position="111"/>
    </location>
</feature>
<sequence>DREVKAEEDGWSLFKAGLAVEDPFELFYDVAHVVKVADFHHIRREMALAYSKIVAAAEAGGEGGGRALIDAICEPVAAGGSEGENRSPKISVSSSARDLQGEGQPRGLPPLPPVLLCAAPSTFRSSVGSLARPSVGSLARPARVEAPQGKNCAGSAPRLPSPVGSSGLGLRLHNFWMFYSLRRAEAPVRTPFEPRSNSWLSHSLMSHRRATVLGRGSLNQLLAASRGRLLVLFPSVPSDRRATVLG</sequence>
<comment type="caution">
    <text evidence="2">The sequence shown here is derived from an EMBL/GenBank/DDBJ whole genome shotgun (WGS) entry which is preliminary data.</text>
</comment>
<evidence type="ECO:0000313" key="2">
    <source>
        <dbReference type="EMBL" id="EJK64955.1"/>
    </source>
</evidence>
<protein>
    <submittedName>
        <fullName evidence="2">Uncharacterized protein</fullName>
    </submittedName>
</protein>
<reference evidence="2 3" key="1">
    <citation type="journal article" date="2012" name="Genome Biol.">
        <title>Genome and low-iron response of an oceanic diatom adapted to chronic iron limitation.</title>
        <authorList>
            <person name="Lommer M."/>
            <person name="Specht M."/>
            <person name="Roy A.S."/>
            <person name="Kraemer L."/>
            <person name="Andreson R."/>
            <person name="Gutowska M.A."/>
            <person name="Wolf J."/>
            <person name="Bergner S.V."/>
            <person name="Schilhabel M.B."/>
            <person name="Klostermeier U.C."/>
            <person name="Beiko R.G."/>
            <person name="Rosenstiel P."/>
            <person name="Hippler M."/>
            <person name="Laroche J."/>
        </authorList>
    </citation>
    <scope>NUCLEOTIDE SEQUENCE [LARGE SCALE GENOMIC DNA]</scope>
    <source>
        <strain evidence="2 3">CCMP1005</strain>
    </source>
</reference>
<name>K0SHU7_THAOC</name>
<dbReference type="OrthoDB" id="407432at2759"/>
<proteinExistence type="predicted"/>
<feature type="non-terminal residue" evidence="2">
    <location>
        <position position="1"/>
    </location>
</feature>
<evidence type="ECO:0000256" key="1">
    <source>
        <dbReference type="SAM" id="MobiDB-lite"/>
    </source>
</evidence>
<accession>K0SHU7</accession>
<dbReference type="Proteomes" id="UP000266841">
    <property type="component" value="Unassembled WGS sequence"/>
</dbReference>
<dbReference type="AlphaFoldDB" id="K0SHU7"/>
<gene>
    <name evidence="2" type="ORF">THAOC_14253</name>
</gene>
<feature type="compositionally biased region" description="Polar residues" evidence="1">
    <location>
        <begin position="88"/>
        <end position="97"/>
    </location>
</feature>
<organism evidence="2 3">
    <name type="scientific">Thalassiosira oceanica</name>
    <name type="common">Marine diatom</name>
    <dbReference type="NCBI Taxonomy" id="159749"/>
    <lineage>
        <taxon>Eukaryota</taxon>
        <taxon>Sar</taxon>
        <taxon>Stramenopiles</taxon>
        <taxon>Ochrophyta</taxon>
        <taxon>Bacillariophyta</taxon>
        <taxon>Coscinodiscophyceae</taxon>
        <taxon>Thalassiosirophycidae</taxon>
        <taxon>Thalassiosirales</taxon>
        <taxon>Thalassiosiraceae</taxon>
        <taxon>Thalassiosira</taxon>
    </lineage>
</organism>
<evidence type="ECO:0000313" key="3">
    <source>
        <dbReference type="Proteomes" id="UP000266841"/>
    </source>
</evidence>
<dbReference type="EMBL" id="AGNL01016638">
    <property type="protein sequence ID" value="EJK64955.1"/>
    <property type="molecule type" value="Genomic_DNA"/>
</dbReference>